<gene>
    <name evidence="1" type="ORF">UFOPK3522_00246</name>
</gene>
<accession>A0A6J5Z6N3</accession>
<sequence>MDTTFTLIALLSTYKEGPLAHAAIASALKATPHVYVYDGPAGMDADGPETDWTRWDGLITLKQGRWKTDAHKRTDMIKVARKFRPQPVWSVWIDGDEVLVNAEYLTDWVQMWLWQDEADQAQAPADFSPRLGWPIRCVELDGSVATTRGRVMRADLIDSYSVSSSVFKDAMGNTHAEGNTIERFSQWWEPRAPYMLGKISGTSEDAEHDRLMLPPPLPCEPFIMHRSALRHPARRGSRLHTQEPREIEKQKRLLGLEG</sequence>
<evidence type="ECO:0000313" key="1">
    <source>
        <dbReference type="EMBL" id="CAB4336787.1"/>
    </source>
</evidence>
<proteinExistence type="predicted"/>
<dbReference type="EMBL" id="CAESAO010000011">
    <property type="protein sequence ID" value="CAB4336787.1"/>
    <property type="molecule type" value="Genomic_DNA"/>
</dbReference>
<name>A0A6J5Z6N3_9ZZZZ</name>
<organism evidence="1">
    <name type="scientific">freshwater metagenome</name>
    <dbReference type="NCBI Taxonomy" id="449393"/>
    <lineage>
        <taxon>unclassified sequences</taxon>
        <taxon>metagenomes</taxon>
        <taxon>ecological metagenomes</taxon>
    </lineage>
</organism>
<dbReference type="AlphaFoldDB" id="A0A6J5Z6N3"/>
<reference evidence="1" key="1">
    <citation type="submission" date="2020-05" db="EMBL/GenBank/DDBJ databases">
        <authorList>
            <person name="Chiriac C."/>
            <person name="Salcher M."/>
            <person name="Ghai R."/>
            <person name="Kavagutti S V."/>
        </authorList>
    </citation>
    <scope>NUCLEOTIDE SEQUENCE</scope>
</reference>
<protein>
    <submittedName>
        <fullName evidence="1">Unannotated protein</fullName>
    </submittedName>
</protein>